<dbReference type="EMBL" id="CP002396">
    <property type="protein sequence ID" value="ADU14554.1"/>
    <property type="molecule type" value="Genomic_DNA"/>
</dbReference>
<keyword evidence="2" id="KW-1185">Reference proteome</keyword>
<evidence type="ECO:0000313" key="2">
    <source>
        <dbReference type="Proteomes" id="UP000001492"/>
    </source>
</evidence>
<accession>E8RST3</accession>
<dbReference type="HOGENOM" id="CLU_3021884_0_0_5"/>
<proteinExistence type="predicted"/>
<sequence>MPPAAATQLSVFIRGFLIQKPLRKTQRLLFWEESAKNTFNSKLEYKLQFAIYFSI</sequence>
<evidence type="ECO:0000313" key="1">
    <source>
        <dbReference type="EMBL" id="ADU14554.1"/>
    </source>
</evidence>
<dbReference type="Proteomes" id="UP000001492">
    <property type="component" value="Chromosome 2"/>
</dbReference>
<gene>
    <name evidence="1" type="ordered locus">Astex_2917</name>
</gene>
<dbReference type="STRING" id="573065.Astex_2917"/>
<organism evidence="1 2">
    <name type="scientific">Asticcacaulis excentricus (strain ATCC 15261 / DSM 4724 / KCTC 12464 / NCIMB 9791 / VKM B-1370 / CB 48)</name>
    <dbReference type="NCBI Taxonomy" id="573065"/>
    <lineage>
        <taxon>Bacteria</taxon>
        <taxon>Pseudomonadati</taxon>
        <taxon>Pseudomonadota</taxon>
        <taxon>Alphaproteobacteria</taxon>
        <taxon>Caulobacterales</taxon>
        <taxon>Caulobacteraceae</taxon>
        <taxon>Asticcacaulis</taxon>
    </lineage>
</organism>
<dbReference type="AlphaFoldDB" id="E8RST3"/>
<reference evidence="2" key="1">
    <citation type="submission" date="2010-12" db="EMBL/GenBank/DDBJ databases">
        <title>Complete sequence of chromosome 2 of Asticcacaulis excentricus CB 48.</title>
        <authorList>
            <consortium name="US DOE Joint Genome Institute"/>
            <person name="Lucas S."/>
            <person name="Copeland A."/>
            <person name="Lapidus A."/>
            <person name="Cheng J.-F."/>
            <person name="Bruce D."/>
            <person name="Goodwin L."/>
            <person name="Pitluck S."/>
            <person name="Teshima H."/>
            <person name="Davenport K."/>
            <person name="Detter J.C."/>
            <person name="Han C."/>
            <person name="Tapia R."/>
            <person name="Land M."/>
            <person name="Hauser L."/>
            <person name="Jeffries C."/>
            <person name="Kyrpides N."/>
            <person name="Ivanova N."/>
            <person name="Ovchinnikova G."/>
            <person name="Brun Y.V."/>
            <person name="Woyke T."/>
        </authorList>
    </citation>
    <scope>NUCLEOTIDE SEQUENCE [LARGE SCALE GENOMIC DNA]</scope>
    <source>
        <strain evidence="2">ATCC 15261 / DSM 4724 / KCTC 12464 / NCIMB 9791 / VKM B-1370 / CB 48</strain>
    </source>
</reference>
<protein>
    <submittedName>
        <fullName evidence="1">Uncharacterized protein</fullName>
    </submittedName>
</protein>
<dbReference type="KEGG" id="aex:Astex_2917"/>
<name>E8RST3_ASTEC</name>